<dbReference type="HOGENOM" id="CLU_512660_0_0_0"/>
<feature type="transmembrane region" description="Helical" evidence="1">
    <location>
        <begin position="207"/>
        <end position="238"/>
    </location>
</feature>
<proteinExistence type="predicted"/>
<feature type="transmembrane region" description="Helical" evidence="1">
    <location>
        <begin position="105"/>
        <end position="129"/>
    </location>
</feature>
<keyword evidence="1" id="KW-0812">Transmembrane</keyword>
<evidence type="ECO:0008006" key="4">
    <source>
        <dbReference type="Google" id="ProtNLM"/>
    </source>
</evidence>
<dbReference type="STRING" id="575540.Isop_0038"/>
<feature type="transmembrane region" description="Helical" evidence="1">
    <location>
        <begin position="20"/>
        <end position="44"/>
    </location>
</feature>
<feature type="transmembrane region" description="Helical" evidence="1">
    <location>
        <begin position="244"/>
        <end position="266"/>
    </location>
</feature>
<gene>
    <name evidence="2" type="ordered locus">Isop_0038</name>
</gene>
<dbReference type="EMBL" id="CP002353">
    <property type="protein sequence ID" value="ADV60635.1"/>
    <property type="molecule type" value="Genomic_DNA"/>
</dbReference>
<feature type="transmembrane region" description="Helical" evidence="1">
    <location>
        <begin position="141"/>
        <end position="159"/>
    </location>
</feature>
<dbReference type="RefSeq" id="WP_013562924.1">
    <property type="nucleotide sequence ID" value="NC_014962.1"/>
</dbReference>
<protein>
    <recommendedName>
        <fullName evidence="4">Glycosyltransferase RgtA/B/C/D-like domain-containing protein</fullName>
    </recommendedName>
</protein>
<dbReference type="InParanoid" id="E8R4P4"/>
<dbReference type="KEGG" id="ipa:Isop_0038"/>
<evidence type="ECO:0000256" key="1">
    <source>
        <dbReference type="SAM" id="Phobius"/>
    </source>
</evidence>
<reference key="1">
    <citation type="submission" date="2010-11" db="EMBL/GenBank/DDBJ databases">
        <title>The complete sequence of chromosome of Isophaera pallida ATCC 43644.</title>
        <authorList>
            <consortium name="US DOE Joint Genome Institute (JGI-PGF)"/>
            <person name="Lucas S."/>
            <person name="Copeland A."/>
            <person name="Lapidus A."/>
            <person name="Bruce D."/>
            <person name="Goodwin L."/>
            <person name="Pitluck S."/>
            <person name="Kyrpides N."/>
            <person name="Mavromatis K."/>
            <person name="Pagani I."/>
            <person name="Ivanova N."/>
            <person name="Saunders E."/>
            <person name="Brettin T."/>
            <person name="Detter J.C."/>
            <person name="Han C."/>
            <person name="Tapia R."/>
            <person name="Land M."/>
            <person name="Hauser L."/>
            <person name="Markowitz V."/>
            <person name="Cheng J.-F."/>
            <person name="Hugenholtz P."/>
            <person name="Woyke T."/>
            <person name="Wu D."/>
            <person name="Eisen J.A."/>
        </authorList>
    </citation>
    <scope>NUCLEOTIDE SEQUENCE</scope>
    <source>
        <strain>ATCC 43644</strain>
    </source>
</reference>
<dbReference type="AlphaFoldDB" id="E8R4P4"/>
<dbReference type="OrthoDB" id="256986at2"/>
<evidence type="ECO:0000313" key="2">
    <source>
        <dbReference type="EMBL" id="ADV60635.1"/>
    </source>
</evidence>
<keyword evidence="1" id="KW-1133">Transmembrane helix</keyword>
<keyword evidence="1" id="KW-0472">Membrane</keyword>
<name>E8R4P4_ISOPI</name>
<feature type="transmembrane region" description="Helical" evidence="1">
    <location>
        <begin position="165"/>
        <end position="186"/>
    </location>
</feature>
<organism evidence="2 3">
    <name type="scientific">Isosphaera pallida (strain ATCC 43644 / DSM 9630 / IS1B)</name>
    <dbReference type="NCBI Taxonomy" id="575540"/>
    <lineage>
        <taxon>Bacteria</taxon>
        <taxon>Pseudomonadati</taxon>
        <taxon>Planctomycetota</taxon>
        <taxon>Planctomycetia</taxon>
        <taxon>Isosphaerales</taxon>
        <taxon>Isosphaeraceae</taxon>
        <taxon>Isosphaera</taxon>
    </lineage>
</organism>
<sequence length="531" mass="56462">MTPTINPMPSSIKTAAPWGWFGGIVTALVSLRAAMWAVGAWAAIGLPLESFHLEAKMVHHARRVQLGKELYPAWDRSPSLPNFFGPVHPMLVGGLARVVNADLPAVFTIGRVVSVAATVLAALGIGWFVGRIEGRGKRLGLVAGLATLGGVPLVGFSTMTRCDLLADTLGILGFGLAGWAVGRPWLSSPSVGSDNHPNEQRSASPGLVAASVVLAAAILTKQTSGIYLIAAVVGLVWAGRRREAIALSLGTLGLTALVVAALSLTVTPRLAASLLGESSAPWSLSHWARVVGRLVRNGPELLILPALGFGLWARSGQPLKASLAIVTLAVSLAASAKIGSDQNYFLGLRLVAALALVEVMILAPTYRGRTVLRVLALGSLLPSLALQFGATSQSWQTRSFFDSVAGRVALEPYAALFRQASDRSAPPFLTDSGLLSLYQDEVGRAWFVDPWLYRLMVVTGRTDPGALVEAVEARRFERLVLTSDLFSDLYDTYEFGLPPQVVAAARRHYRLVGRVADLFLYELNPLPLSSS</sequence>
<accession>E8R4P4</accession>
<reference evidence="2 3" key="2">
    <citation type="journal article" date="2011" name="Stand. Genomic Sci.">
        <title>Complete genome sequence of Isosphaera pallida type strain (IS1B).</title>
        <authorList>
            <consortium name="US DOE Joint Genome Institute (JGI-PGF)"/>
            <person name="Goker M."/>
            <person name="Cleland D."/>
            <person name="Saunders E."/>
            <person name="Lapidus A."/>
            <person name="Nolan M."/>
            <person name="Lucas S."/>
            <person name="Hammon N."/>
            <person name="Deshpande S."/>
            <person name="Cheng J.F."/>
            <person name="Tapia R."/>
            <person name="Han C."/>
            <person name="Goodwin L."/>
            <person name="Pitluck S."/>
            <person name="Liolios K."/>
            <person name="Pagani I."/>
            <person name="Ivanova N."/>
            <person name="Mavromatis K."/>
            <person name="Pati A."/>
            <person name="Chen A."/>
            <person name="Palaniappan K."/>
            <person name="Land M."/>
            <person name="Hauser L."/>
            <person name="Chang Y.J."/>
            <person name="Jeffries C.D."/>
            <person name="Detter J.C."/>
            <person name="Beck B."/>
            <person name="Woyke T."/>
            <person name="Bristow J."/>
            <person name="Eisen J.A."/>
            <person name="Markowitz V."/>
            <person name="Hugenholtz P."/>
            <person name="Kyrpides N.C."/>
            <person name="Klenk H.P."/>
        </authorList>
    </citation>
    <scope>NUCLEOTIDE SEQUENCE [LARGE SCALE GENOMIC DNA]</scope>
    <source>
        <strain evidence="3">ATCC 43644 / DSM 9630 / IS1B</strain>
    </source>
</reference>
<dbReference type="Proteomes" id="UP000008631">
    <property type="component" value="Chromosome"/>
</dbReference>
<keyword evidence="3" id="KW-1185">Reference proteome</keyword>
<evidence type="ECO:0000313" key="3">
    <source>
        <dbReference type="Proteomes" id="UP000008631"/>
    </source>
</evidence>